<feature type="binding site" evidence="6">
    <location>
        <position position="156"/>
    </location>
    <ligand>
        <name>NAD(+)</name>
        <dbReference type="ChEBI" id="CHEBI:57540"/>
    </ligand>
</feature>
<dbReference type="Pfam" id="PF01513">
    <property type="entry name" value="NAD_kinase"/>
    <property type="match status" value="1"/>
</dbReference>
<comment type="function">
    <text evidence="6">Involved in the regulation of the intracellular balance of NAD and NADP, and is a key enzyme in the biosynthesis of NADP. Catalyzes specifically the phosphorylation on 2'-hydroxyl of the adenosine moiety of NAD to yield NADP.</text>
</comment>
<reference evidence="7 8" key="1">
    <citation type="submission" date="2021-01" db="EMBL/GenBank/DDBJ databases">
        <title>Genomic Encyclopedia of Type Strains, Phase IV (KMG-IV): sequencing the most valuable type-strain genomes for metagenomic binning, comparative biology and taxonomic classification.</title>
        <authorList>
            <person name="Goeker M."/>
        </authorList>
    </citation>
    <scope>NUCLEOTIDE SEQUENCE [LARGE SCALE GENOMIC DNA]</scope>
    <source>
        <strain evidence="7 8">DSM 25890</strain>
    </source>
</reference>
<comment type="caution">
    <text evidence="6">Lacks conserved residue(s) required for the propagation of feature annotation.</text>
</comment>
<evidence type="ECO:0000256" key="1">
    <source>
        <dbReference type="ARBA" id="ARBA00022679"/>
    </source>
</evidence>
<name>A0ABS2NPK9_9FIRM</name>
<dbReference type="Gene3D" id="2.60.200.30">
    <property type="entry name" value="Probable inorganic polyphosphate/atp-NAD kinase, domain 2"/>
    <property type="match status" value="1"/>
</dbReference>
<keyword evidence="1 6" id="KW-0808">Transferase</keyword>
<evidence type="ECO:0000256" key="3">
    <source>
        <dbReference type="ARBA" id="ARBA00022857"/>
    </source>
</evidence>
<evidence type="ECO:0000256" key="6">
    <source>
        <dbReference type="HAMAP-Rule" id="MF_00361"/>
    </source>
</evidence>
<evidence type="ECO:0000313" key="8">
    <source>
        <dbReference type="Proteomes" id="UP001314796"/>
    </source>
</evidence>
<feature type="binding site" evidence="6">
    <location>
        <begin position="167"/>
        <end position="172"/>
    </location>
    <ligand>
        <name>NAD(+)</name>
        <dbReference type="ChEBI" id="CHEBI:57540"/>
    </ligand>
</feature>
<comment type="caution">
    <text evidence="7">The sequence shown here is derived from an EMBL/GenBank/DDBJ whole genome shotgun (WGS) entry which is preliminary data.</text>
</comment>
<dbReference type="PANTHER" id="PTHR20275">
    <property type="entry name" value="NAD KINASE"/>
    <property type="match status" value="1"/>
</dbReference>
<proteinExistence type="inferred from homology"/>
<evidence type="ECO:0000256" key="5">
    <source>
        <dbReference type="ARBA" id="ARBA00047925"/>
    </source>
</evidence>
<dbReference type="Gene3D" id="3.40.50.10330">
    <property type="entry name" value="Probable inorganic polyphosphate/atp-NAD kinase, domain 1"/>
    <property type="match status" value="1"/>
</dbReference>
<feature type="active site" description="Proton acceptor" evidence="6">
    <location>
        <position position="54"/>
    </location>
</feature>
<dbReference type="EMBL" id="JAFBEE010000007">
    <property type="protein sequence ID" value="MBM7614885.1"/>
    <property type="molecule type" value="Genomic_DNA"/>
</dbReference>
<feature type="binding site" evidence="6">
    <location>
        <position position="137"/>
    </location>
    <ligand>
        <name>NAD(+)</name>
        <dbReference type="ChEBI" id="CHEBI:57540"/>
    </ligand>
</feature>
<dbReference type="SUPFAM" id="SSF111331">
    <property type="entry name" value="NAD kinase/diacylglycerol kinase-like"/>
    <property type="match status" value="1"/>
</dbReference>
<dbReference type="InterPro" id="IPR016064">
    <property type="entry name" value="NAD/diacylglycerol_kinase_sf"/>
</dbReference>
<comment type="cofactor">
    <cofactor evidence="6">
        <name>a divalent metal cation</name>
        <dbReference type="ChEBI" id="CHEBI:60240"/>
    </cofactor>
</comment>
<evidence type="ECO:0000313" key="7">
    <source>
        <dbReference type="EMBL" id="MBM7614885.1"/>
    </source>
</evidence>
<sequence>MNTNGNKVINIIHNNAKFSIDTASYVKKKFIQMGYEVTDVFDFTADLVVCIGGDGSLLRMLHTYQFPDIPVVGINTGHLGFLVEINPDEIDDFLDRYHAGEYFIEEINPIEAVICTRTDCINAFALNEIVIKGDLSRTVHLDLSVNDQLIQRFSGDGILCATSTGSTAYNYSIGGSIVDPSLQVIQVSPLAPINTNAYRSFTSSVILPSNATIKVNPEYRFEDSIVIVSDGMEHRHNGIVEVSLKLSSLNIKMLRLKGFEFWSKVKEKFL</sequence>
<dbReference type="HAMAP" id="MF_00361">
    <property type="entry name" value="NAD_kinase"/>
    <property type="match status" value="1"/>
</dbReference>
<dbReference type="InterPro" id="IPR017437">
    <property type="entry name" value="ATP-NAD_kinase_PpnK-typ_C"/>
</dbReference>
<keyword evidence="6" id="KW-0963">Cytoplasm</keyword>
<dbReference type="Proteomes" id="UP001314796">
    <property type="component" value="Unassembled WGS sequence"/>
</dbReference>
<keyword evidence="2 6" id="KW-0418">Kinase</keyword>
<feature type="binding site" evidence="6">
    <location>
        <position position="59"/>
    </location>
    <ligand>
        <name>NAD(+)</name>
        <dbReference type="ChEBI" id="CHEBI:57540"/>
    </ligand>
</feature>
<dbReference type="GO" id="GO:0003951">
    <property type="term" value="F:NAD+ kinase activity"/>
    <property type="evidence" value="ECO:0007669"/>
    <property type="project" value="UniProtKB-EC"/>
</dbReference>
<organism evidence="7 8">
    <name type="scientific">Alkaliphilus hydrothermalis</name>
    <dbReference type="NCBI Taxonomy" id="1482730"/>
    <lineage>
        <taxon>Bacteria</taxon>
        <taxon>Bacillati</taxon>
        <taxon>Bacillota</taxon>
        <taxon>Clostridia</taxon>
        <taxon>Peptostreptococcales</taxon>
        <taxon>Natronincolaceae</taxon>
        <taxon>Alkaliphilus</taxon>
    </lineage>
</organism>
<evidence type="ECO:0000256" key="4">
    <source>
        <dbReference type="ARBA" id="ARBA00023027"/>
    </source>
</evidence>
<dbReference type="PANTHER" id="PTHR20275:SF0">
    <property type="entry name" value="NAD KINASE"/>
    <property type="match status" value="1"/>
</dbReference>
<feature type="binding site" evidence="6">
    <location>
        <begin position="54"/>
        <end position="55"/>
    </location>
    <ligand>
        <name>NAD(+)</name>
        <dbReference type="ChEBI" id="CHEBI:57540"/>
    </ligand>
</feature>
<dbReference type="InterPro" id="IPR017438">
    <property type="entry name" value="ATP-NAD_kinase_N"/>
</dbReference>
<feature type="binding site" evidence="6">
    <location>
        <position position="191"/>
    </location>
    <ligand>
        <name>NAD(+)</name>
        <dbReference type="ChEBI" id="CHEBI:57540"/>
    </ligand>
</feature>
<keyword evidence="3 6" id="KW-0521">NADP</keyword>
<protein>
    <recommendedName>
        <fullName evidence="6">NAD kinase</fullName>
        <ecNumber evidence="6">2.7.1.23</ecNumber>
    </recommendedName>
    <alternativeName>
        <fullName evidence="6">ATP-dependent NAD kinase</fullName>
    </alternativeName>
</protein>
<feature type="binding site" evidence="6">
    <location>
        <begin position="127"/>
        <end position="128"/>
    </location>
    <ligand>
        <name>NAD(+)</name>
        <dbReference type="ChEBI" id="CHEBI:57540"/>
    </ligand>
</feature>
<evidence type="ECO:0000256" key="2">
    <source>
        <dbReference type="ARBA" id="ARBA00022777"/>
    </source>
</evidence>
<accession>A0ABS2NPK9</accession>
<dbReference type="EC" id="2.7.1.23" evidence="6"/>
<comment type="subcellular location">
    <subcellularLocation>
        <location evidence="6">Cytoplasm</location>
    </subcellularLocation>
</comment>
<keyword evidence="4 6" id="KW-0520">NAD</keyword>
<keyword evidence="8" id="KW-1185">Reference proteome</keyword>
<gene>
    <name evidence="6" type="primary">nadK</name>
    <name evidence="7" type="ORF">JOC73_001404</name>
</gene>
<keyword evidence="6" id="KW-0547">Nucleotide-binding</keyword>
<keyword evidence="6" id="KW-0067">ATP-binding</keyword>
<comment type="catalytic activity">
    <reaction evidence="5 6">
        <text>NAD(+) + ATP = ADP + NADP(+) + H(+)</text>
        <dbReference type="Rhea" id="RHEA:18629"/>
        <dbReference type="ChEBI" id="CHEBI:15378"/>
        <dbReference type="ChEBI" id="CHEBI:30616"/>
        <dbReference type="ChEBI" id="CHEBI:57540"/>
        <dbReference type="ChEBI" id="CHEBI:58349"/>
        <dbReference type="ChEBI" id="CHEBI:456216"/>
        <dbReference type="EC" id="2.7.1.23"/>
    </reaction>
</comment>
<dbReference type="Pfam" id="PF20143">
    <property type="entry name" value="NAD_kinase_C"/>
    <property type="match status" value="1"/>
</dbReference>
<dbReference type="InterPro" id="IPR002504">
    <property type="entry name" value="NADK"/>
</dbReference>
<dbReference type="RefSeq" id="WP_204401523.1">
    <property type="nucleotide sequence ID" value="NZ_JAFBEE010000007.1"/>
</dbReference>
<comment type="similarity">
    <text evidence="6">Belongs to the NAD kinase family.</text>
</comment>